<organism evidence="2 3">
    <name type="scientific">Parenemella sanctibonifatiensis</name>
    <dbReference type="NCBI Taxonomy" id="2016505"/>
    <lineage>
        <taxon>Bacteria</taxon>
        <taxon>Bacillati</taxon>
        <taxon>Actinomycetota</taxon>
        <taxon>Actinomycetes</taxon>
        <taxon>Propionibacteriales</taxon>
        <taxon>Propionibacteriaceae</taxon>
        <taxon>Parenemella</taxon>
    </lineage>
</organism>
<name>A0A255EB23_9ACTN</name>
<feature type="transmembrane region" description="Helical" evidence="1">
    <location>
        <begin position="31"/>
        <end position="51"/>
    </location>
</feature>
<keyword evidence="1" id="KW-0812">Transmembrane</keyword>
<evidence type="ECO:0000313" key="3">
    <source>
        <dbReference type="Proteomes" id="UP000216533"/>
    </source>
</evidence>
<dbReference type="AlphaFoldDB" id="A0A255EB23"/>
<evidence type="ECO:0000256" key="1">
    <source>
        <dbReference type="SAM" id="Phobius"/>
    </source>
</evidence>
<accession>A0A255EB23</accession>
<dbReference type="InterPro" id="IPR045466">
    <property type="entry name" value="DUF6498"/>
</dbReference>
<comment type="caution">
    <text evidence="2">The sequence shown here is derived from an EMBL/GenBank/DDBJ whole genome shotgun (WGS) entry which is preliminary data.</text>
</comment>
<feature type="transmembrane region" description="Helical" evidence="1">
    <location>
        <begin position="72"/>
        <end position="90"/>
    </location>
</feature>
<dbReference type="Pfam" id="PF20108">
    <property type="entry name" value="DUF6498"/>
    <property type="match status" value="1"/>
</dbReference>
<gene>
    <name evidence="2" type="ORF">CGZ92_03410</name>
</gene>
<dbReference type="RefSeq" id="WP_094449984.1">
    <property type="nucleotide sequence ID" value="NZ_NMVI01000011.1"/>
</dbReference>
<keyword evidence="1" id="KW-1133">Transmembrane helix</keyword>
<protein>
    <submittedName>
        <fullName evidence="2">Uncharacterized protein</fullName>
    </submittedName>
</protein>
<dbReference type="Proteomes" id="UP000216533">
    <property type="component" value="Unassembled WGS sequence"/>
</dbReference>
<reference evidence="2 3" key="1">
    <citation type="submission" date="2017-07" db="EMBL/GenBank/DDBJ databases">
        <title>Draft whole genome sequences of clinical Proprionibacteriaceae strains.</title>
        <authorList>
            <person name="Bernier A.-M."/>
            <person name="Bernard K."/>
            <person name="Domingo M.-C."/>
        </authorList>
    </citation>
    <scope>NUCLEOTIDE SEQUENCE [LARGE SCALE GENOMIC DNA]</scope>
    <source>
        <strain evidence="2 3">NML 160184</strain>
    </source>
</reference>
<proteinExistence type="predicted"/>
<sequence>MPRARQLATIGGIIALALVQAAGVLLWGWPVGNVLVMFWGENVIICVFGLVQATSAARRQQVATRDAVSGPLTFLFFCFVHGIFTAVLAWQLGVDFGALTLGLPMALLLLRYGVEVAGWAASDAKPTVQQAAHYPRPRIVVLHLSIIAAWWLMLSHDGTLFTPTTVLAVLLVTKVVIEVRATLNPPAPNASMPKVTFTRGG</sequence>
<evidence type="ECO:0000313" key="2">
    <source>
        <dbReference type="EMBL" id="OYN88769.1"/>
    </source>
</evidence>
<keyword evidence="1" id="KW-0472">Membrane</keyword>
<dbReference type="EMBL" id="NMVI01000011">
    <property type="protein sequence ID" value="OYN88769.1"/>
    <property type="molecule type" value="Genomic_DNA"/>
</dbReference>
<feature type="transmembrane region" description="Helical" evidence="1">
    <location>
        <begin position="160"/>
        <end position="177"/>
    </location>
</feature>